<dbReference type="Proteomes" id="UP001614338">
    <property type="component" value="Unassembled WGS sequence"/>
</dbReference>
<evidence type="ECO:0000259" key="10">
    <source>
        <dbReference type="Pfam" id="PF20465"/>
    </source>
</evidence>
<gene>
    <name evidence="11" type="ORF">ACIGG6_08750</name>
</gene>
<feature type="domain" description="MmeI-like helicase spacer" evidence="10">
    <location>
        <begin position="242"/>
        <end position="306"/>
    </location>
</feature>
<evidence type="ECO:0000259" key="8">
    <source>
        <dbReference type="Pfam" id="PF07669"/>
    </source>
</evidence>
<name>A0ABW8BS77_9GAMM</name>
<evidence type="ECO:0000256" key="5">
    <source>
        <dbReference type="ARBA" id="ARBA00022747"/>
    </source>
</evidence>
<proteinExistence type="predicted"/>
<dbReference type="PRINTS" id="PR00507">
    <property type="entry name" value="N12N6MTFRASE"/>
</dbReference>
<keyword evidence="6" id="KW-0238">DNA-binding</keyword>
<evidence type="ECO:0000313" key="11">
    <source>
        <dbReference type="EMBL" id="MFI8750081.1"/>
    </source>
</evidence>
<dbReference type="PANTHER" id="PTHR33841:SF1">
    <property type="entry name" value="DNA METHYLTRANSFERASE A"/>
    <property type="match status" value="1"/>
</dbReference>
<dbReference type="Gene3D" id="3.40.50.150">
    <property type="entry name" value="Vaccinia Virus protein VP39"/>
    <property type="match status" value="1"/>
</dbReference>
<keyword evidence="12" id="KW-1185">Reference proteome</keyword>
<comment type="catalytic activity">
    <reaction evidence="7">
        <text>a 2'-deoxyadenosine in DNA + S-adenosyl-L-methionine = an N(6)-methyl-2'-deoxyadenosine in DNA + S-adenosyl-L-homocysteine + H(+)</text>
        <dbReference type="Rhea" id="RHEA:15197"/>
        <dbReference type="Rhea" id="RHEA-COMP:12418"/>
        <dbReference type="Rhea" id="RHEA-COMP:12419"/>
        <dbReference type="ChEBI" id="CHEBI:15378"/>
        <dbReference type="ChEBI" id="CHEBI:57856"/>
        <dbReference type="ChEBI" id="CHEBI:59789"/>
        <dbReference type="ChEBI" id="CHEBI:90615"/>
        <dbReference type="ChEBI" id="CHEBI:90616"/>
        <dbReference type="EC" id="2.1.1.72"/>
    </reaction>
</comment>
<dbReference type="PROSITE" id="PS00092">
    <property type="entry name" value="N6_MTASE"/>
    <property type="match status" value="1"/>
</dbReference>
<protein>
    <recommendedName>
        <fullName evidence="1">site-specific DNA-methyltransferase (adenine-specific)</fullName>
        <ecNumber evidence="1">2.1.1.72</ecNumber>
    </recommendedName>
</protein>
<evidence type="ECO:0000256" key="7">
    <source>
        <dbReference type="ARBA" id="ARBA00047942"/>
    </source>
</evidence>
<dbReference type="InterPro" id="IPR002052">
    <property type="entry name" value="DNA_methylase_N6_adenine_CS"/>
</dbReference>
<organism evidence="11 12">
    <name type="scientific">Vreelandella lionensis</name>
    <dbReference type="NCBI Taxonomy" id="1144478"/>
    <lineage>
        <taxon>Bacteria</taxon>
        <taxon>Pseudomonadati</taxon>
        <taxon>Pseudomonadota</taxon>
        <taxon>Gammaproteobacteria</taxon>
        <taxon>Oceanospirillales</taxon>
        <taxon>Halomonadaceae</taxon>
        <taxon>Vreelandella</taxon>
    </lineage>
</organism>
<sequence>MNLFNRKTLQRHLSPATIPASHLEALEGWKDLILSKRIRRIKETSLHGQFTSQIVEGVLGYHGPGQSAEYTVSSEQGILRGSVDLALGHFGGTTPDILAPFELKGADTRNLDAIMPGRNKSPVQQAWEYAVNARGVKWVLVSNYIELRLYGFGEGTSDYEIFQLDELTDPQEYARFMLLLSAENLLSGRTLELLKESQREDKDITEKLYQDYKDLRQKLIAAVNVAEENIAPLEAIAIAQKILDRVLFIAFAEDTGLLPRETLSNAFKSHNLYNPSPVWDNFKGLFDAINLGNKELKIPRYNGGLFRPDEVIDNLSLPNTVCEGFNILGDYDFASEVSVTVLGHIFEQSITDVERLKAVARGEAEEPVRGSGTSGRRKRDGVIYTPDYIARFIVEETLGTHFEETFKSIIQEYAKKGATLSDYAKIPWRRKTAELEAWQAYREFLKTLRIVDPACGSGVFLIMSFDFLKSELTRVNNKINSLEGKDGYTEDLFDPDSEILTNNLFGVDVNAESVEITKLSLWIKTARQGKVLDSLDGNIRVGDSLIEDSNFAYLEHGFTWANAFPKVFSEGGFDIVLGNPPYVRMELLKTLKPYLEARYRVSSDRADLYCYFYEQGLRLLKPGGRMGYISSNTFFKTGSGKPLRNYLRKEATIETIVDFGDLQIFKGVTTYPAILTMKSSPLPEGHELRFWKVDRLPENNFHATWEAAAGLYPQDALGSGSWELENPALRSLREKIKADKKTLKECYGSPLYGIKTGLNDAFIIDTQTKERLCTQDSRSAELLRPILKGNELSRWRTEPKGNWIIYIPKKRVKIDDYPAIRDWLLPFKERLESRATKQEWFELQQAQEAYIPAFEARKIAYIEVCNRGPFSLEKKGYYQEATTFLIPSDDLALLALLNSNVAWFFFTGATTVFRGGYFRMKNQFVEILPIPEISNVKEKKLCKFAQQAQELAERRLERQIELTRRIPDLCPIGREPKMNTKLHEWWTLPDFAAFRAEVKKVFKSDIPLSERTEWEDWINRNKADISRLTSEIAQVESQINSLVYDLFELTIDEIALLEASI</sequence>
<dbReference type="EMBL" id="JBITWC010000011">
    <property type="protein sequence ID" value="MFI8750081.1"/>
    <property type="molecule type" value="Genomic_DNA"/>
</dbReference>
<evidence type="ECO:0000256" key="4">
    <source>
        <dbReference type="ARBA" id="ARBA00022691"/>
    </source>
</evidence>
<evidence type="ECO:0000256" key="6">
    <source>
        <dbReference type="ARBA" id="ARBA00023125"/>
    </source>
</evidence>
<evidence type="ECO:0000313" key="12">
    <source>
        <dbReference type="Proteomes" id="UP001614338"/>
    </source>
</evidence>
<evidence type="ECO:0000256" key="3">
    <source>
        <dbReference type="ARBA" id="ARBA00022679"/>
    </source>
</evidence>
<dbReference type="EC" id="2.1.1.72" evidence="1"/>
<dbReference type="GO" id="GO:0032259">
    <property type="term" value="P:methylation"/>
    <property type="evidence" value="ECO:0007669"/>
    <property type="project" value="UniProtKB-KW"/>
</dbReference>
<keyword evidence="4" id="KW-0949">S-adenosyl-L-methionine</keyword>
<dbReference type="InterPro" id="IPR029063">
    <property type="entry name" value="SAM-dependent_MTases_sf"/>
</dbReference>
<dbReference type="GO" id="GO:0008168">
    <property type="term" value="F:methyltransferase activity"/>
    <property type="evidence" value="ECO:0007669"/>
    <property type="project" value="UniProtKB-KW"/>
</dbReference>
<evidence type="ECO:0000256" key="1">
    <source>
        <dbReference type="ARBA" id="ARBA00011900"/>
    </source>
</evidence>
<keyword evidence="5" id="KW-0680">Restriction system</keyword>
<dbReference type="Pfam" id="PF20465">
    <property type="entry name" value="MmeI_hel"/>
    <property type="match status" value="1"/>
</dbReference>
<feature type="domain" description="TaqI-like C-terminal specificity" evidence="9">
    <location>
        <begin position="785"/>
        <end position="930"/>
    </location>
</feature>
<accession>A0ABW8BS77</accession>
<comment type="caution">
    <text evidence="11">The sequence shown here is derived from an EMBL/GenBank/DDBJ whole genome shotgun (WGS) entry which is preliminary data.</text>
</comment>
<keyword evidence="3" id="KW-0808">Transferase</keyword>
<dbReference type="InterPro" id="IPR011639">
    <property type="entry name" value="MethylTrfase_TaqI-like_dom"/>
</dbReference>
<dbReference type="InterPro" id="IPR050953">
    <property type="entry name" value="N4_N6_ade-DNA_methylase"/>
</dbReference>
<keyword evidence="2 11" id="KW-0489">Methyltransferase</keyword>
<dbReference type="InterPro" id="IPR025931">
    <property type="entry name" value="TaqI_C"/>
</dbReference>
<dbReference type="SUPFAM" id="SSF53335">
    <property type="entry name" value="S-adenosyl-L-methionine-dependent methyltransferases"/>
    <property type="match status" value="1"/>
</dbReference>
<dbReference type="PANTHER" id="PTHR33841">
    <property type="entry name" value="DNA METHYLTRANSFERASE YEEA-RELATED"/>
    <property type="match status" value="1"/>
</dbReference>
<reference evidence="11 12" key="1">
    <citation type="submission" date="2024-10" db="EMBL/GenBank/DDBJ databases">
        <title>The Natural Products Discovery Center: Release of the First 8490 Sequenced Strains for Exploring Actinobacteria Biosynthetic Diversity.</title>
        <authorList>
            <person name="Kalkreuter E."/>
            <person name="Kautsar S.A."/>
            <person name="Yang D."/>
            <person name="Bader C.D."/>
            <person name="Teijaro C.N."/>
            <person name="Fluegel L."/>
            <person name="Davis C.M."/>
            <person name="Simpson J.R."/>
            <person name="Lauterbach L."/>
            <person name="Steele A.D."/>
            <person name="Gui C."/>
            <person name="Meng S."/>
            <person name="Li G."/>
            <person name="Viehrig K."/>
            <person name="Ye F."/>
            <person name="Su P."/>
            <person name="Kiefer A.F."/>
            <person name="Nichols A."/>
            <person name="Cepeda A.J."/>
            <person name="Yan W."/>
            <person name="Fan B."/>
            <person name="Jiang Y."/>
            <person name="Adhikari A."/>
            <person name="Zheng C.-J."/>
            <person name="Schuster L."/>
            <person name="Cowan T.M."/>
            <person name="Smanski M.J."/>
            <person name="Chevrette M.G."/>
            <person name="De Carvalho L.P.S."/>
            <person name="Shen B."/>
        </authorList>
    </citation>
    <scope>NUCLEOTIDE SEQUENCE [LARGE SCALE GENOMIC DNA]</scope>
    <source>
        <strain evidence="11 12">NPDC077409</strain>
    </source>
</reference>
<dbReference type="Pfam" id="PF07669">
    <property type="entry name" value="Eco57I"/>
    <property type="match status" value="1"/>
</dbReference>
<evidence type="ECO:0000259" key="9">
    <source>
        <dbReference type="Pfam" id="PF12950"/>
    </source>
</evidence>
<dbReference type="Pfam" id="PF12950">
    <property type="entry name" value="TaqI_C"/>
    <property type="match status" value="1"/>
</dbReference>
<evidence type="ECO:0000256" key="2">
    <source>
        <dbReference type="ARBA" id="ARBA00022603"/>
    </source>
</evidence>
<dbReference type="RefSeq" id="WP_399843961.1">
    <property type="nucleotide sequence ID" value="NZ_JBITWC010000011.1"/>
</dbReference>
<dbReference type="InterPro" id="IPR046819">
    <property type="entry name" value="MmeI_hel"/>
</dbReference>
<feature type="domain" description="Type II methyltransferase M.TaqI-like" evidence="8">
    <location>
        <begin position="502"/>
        <end position="665"/>
    </location>
</feature>